<gene>
    <name evidence="1" type="ORF">XENTR_v90027290mg</name>
</gene>
<protein>
    <submittedName>
        <fullName evidence="1">Uncharacterized protein</fullName>
    </submittedName>
</protein>
<dbReference type="EMBL" id="KV460508">
    <property type="protein sequence ID" value="OCA17313.1"/>
    <property type="molecule type" value="Genomic_DNA"/>
</dbReference>
<reference evidence="1" key="3">
    <citation type="submission" date="2016-05" db="EMBL/GenBank/DDBJ databases">
        <title>WGS assembly of Xenopus tropicalis.</title>
        <authorList>
            <person name="Sessions A."/>
            <person name="Jenkins J."/>
            <person name="Mitros T."/>
            <person name="Lyons J.T."/>
            <person name="Dichmann D.S."/>
            <person name="Robert J."/>
            <person name="Harland R.M."/>
            <person name="Rokhsar D.S."/>
        </authorList>
    </citation>
    <scope>NUCLEOTIDE SEQUENCE</scope>
    <source>
        <strain evidence="1">Nigerian</strain>
    </source>
</reference>
<dbReference type="AlphaFoldDB" id="A0A1B8Y339"/>
<reference evidence="1" key="2">
    <citation type="journal article" date="2010" name="Science">
        <title>The genome of the Western clawed frog Xenopus tropicalis.</title>
        <authorList>
            <person name="Hellsten U."/>
            <person name="Harland R.M."/>
            <person name="Gilchrist M.J."/>
            <person name="Hendrix D."/>
            <person name="Jurka J."/>
            <person name="Kapitonov V."/>
            <person name="Ovcharenko I."/>
            <person name="Putnam N.H."/>
            <person name="Shu S."/>
            <person name="Taher L."/>
            <person name="Blitz I.L."/>
            <person name="Blumberg B."/>
            <person name="Dichmann D.S."/>
            <person name="Dubchak I."/>
            <person name="Amaya E."/>
            <person name="Detter J.C."/>
            <person name="Fletcher R."/>
            <person name="Gerhard D.S."/>
            <person name="Goodstein D."/>
            <person name="Graves T."/>
            <person name="Grigoriev I.V."/>
            <person name="Grimwood J."/>
            <person name="Kawashima T."/>
            <person name="Lindquist E."/>
            <person name="Lucas S.M."/>
            <person name="Mead P.E."/>
            <person name="Mitros T."/>
            <person name="Ogino H."/>
            <person name="Ohta Y."/>
            <person name="Poliakov A.V."/>
            <person name="Pollet N."/>
            <person name="Robert J."/>
            <person name="Salamov A."/>
            <person name="Sater A.K."/>
            <person name="Schmutz J."/>
            <person name="Terry A."/>
            <person name="Vize P.D."/>
            <person name="Warren W.C."/>
            <person name="Wells D."/>
            <person name="Wills A."/>
            <person name="Wilson R.K."/>
            <person name="Zimmerman L.B."/>
            <person name="Zorn A.M."/>
            <person name="Grainger R."/>
            <person name="Grammer T."/>
            <person name="Khokha M.K."/>
            <person name="Richardson P.M."/>
            <person name="Rokhsar D.S."/>
        </authorList>
    </citation>
    <scope>NUCLEOTIDE SEQUENCE [LARGE SCALE GENOMIC DNA]</scope>
    <source>
        <strain evidence="1">Nigerian</strain>
    </source>
</reference>
<proteinExistence type="predicted"/>
<sequence length="250" mass="27900">MIPRSLCGRCSYALNSSNTGNVIPESSVLHSANQCAFIRFNSKLWESEQHQRETYLLCQQLLLLTFPVTYCTGDGLGVLLSETPAAHLEPANLCLTLLPTVWMVSRGIRQEDWCDVLKAFQLTGKFRETSGSFLCWFQVPASALYCEKEEISRRRVRLEGVLWPLLQPPPHIHPNNLGQKTRKIQLPEKVKSLMWGIIHDVGAAYIPAVCPVGIIHDVGTAYILAVCPVGIIHVSIVTAQQSEGLFGYRE</sequence>
<reference evidence="1" key="1">
    <citation type="submission" date="2009-11" db="EMBL/GenBank/DDBJ databases">
        <authorList>
            <consortium name="US DOE Joint Genome Institute (JGI-PGF)"/>
            <person name="Ottilar R."/>
            <person name="Schmutz J."/>
            <person name="Salamov A."/>
            <person name="Cheng J.F."/>
            <person name="Lucas S."/>
            <person name="Pitluck S."/>
            <person name="Gundlach H."/>
            <person name="Guo Y."/>
            <person name="Haberer G."/>
            <person name="Nasrallah J."/>
            <person name="Mayer K.F.X."/>
            <person name="van de Peer Y."/>
            <person name="Weigel D."/>
            <person name="Grigoriev I.V."/>
        </authorList>
    </citation>
    <scope>NUCLEOTIDE SEQUENCE</scope>
    <source>
        <strain evidence="1">Nigerian</strain>
    </source>
</reference>
<organism evidence="1">
    <name type="scientific">Xenopus tropicalis</name>
    <name type="common">Western clawed frog</name>
    <name type="synonym">Silurana tropicalis</name>
    <dbReference type="NCBI Taxonomy" id="8364"/>
    <lineage>
        <taxon>Eukaryota</taxon>
        <taxon>Metazoa</taxon>
        <taxon>Chordata</taxon>
        <taxon>Craniata</taxon>
        <taxon>Vertebrata</taxon>
        <taxon>Euteleostomi</taxon>
        <taxon>Amphibia</taxon>
        <taxon>Batrachia</taxon>
        <taxon>Anura</taxon>
        <taxon>Pipoidea</taxon>
        <taxon>Pipidae</taxon>
        <taxon>Xenopodinae</taxon>
        <taxon>Xenopus</taxon>
        <taxon>Silurana</taxon>
    </lineage>
</organism>
<accession>A0A1B8Y339</accession>
<evidence type="ECO:0000313" key="1">
    <source>
        <dbReference type="EMBL" id="OCA17313.1"/>
    </source>
</evidence>
<name>A0A1B8Y339_XENTR</name>